<evidence type="ECO:0000313" key="2">
    <source>
        <dbReference type="Proteomes" id="UP000612055"/>
    </source>
</evidence>
<sequence>MMVVNDRGDVTGWMEAALSNDNIDQARSYNENLHKYILDPLVGAAVKGCWSKLSSHVIARVAGGGVQV</sequence>
<dbReference type="EMBL" id="JAEHOE010000046">
    <property type="protein sequence ID" value="KAG2492170.1"/>
    <property type="molecule type" value="Genomic_DNA"/>
</dbReference>
<reference evidence="1" key="1">
    <citation type="journal article" date="2020" name="bioRxiv">
        <title>Comparative genomics of Chlamydomonas.</title>
        <authorList>
            <person name="Craig R.J."/>
            <person name="Hasan A.R."/>
            <person name="Ness R.W."/>
            <person name="Keightley P.D."/>
        </authorList>
    </citation>
    <scope>NUCLEOTIDE SEQUENCE</scope>
    <source>
        <strain evidence="1">CCAP 11/70</strain>
    </source>
</reference>
<gene>
    <name evidence="1" type="ORF">HYH03_009420</name>
</gene>
<comment type="caution">
    <text evidence="1">The sequence shown here is derived from an EMBL/GenBank/DDBJ whole genome shotgun (WGS) entry which is preliminary data.</text>
</comment>
<accession>A0A835Y441</accession>
<organism evidence="1 2">
    <name type="scientific">Edaphochlamys debaryana</name>
    <dbReference type="NCBI Taxonomy" id="47281"/>
    <lineage>
        <taxon>Eukaryota</taxon>
        <taxon>Viridiplantae</taxon>
        <taxon>Chlorophyta</taxon>
        <taxon>core chlorophytes</taxon>
        <taxon>Chlorophyceae</taxon>
        <taxon>CS clade</taxon>
        <taxon>Chlamydomonadales</taxon>
        <taxon>Chlamydomonadales incertae sedis</taxon>
        <taxon>Edaphochlamys</taxon>
    </lineage>
</organism>
<name>A0A835Y441_9CHLO</name>
<proteinExistence type="predicted"/>
<evidence type="ECO:0000313" key="1">
    <source>
        <dbReference type="EMBL" id="KAG2492170.1"/>
    </source>
</evidence>
<keyword evidence="2" id="KW-1185">Reference proteome</keyword>
<protein>
    <submittedName>
        <fullName evidence="1">Uncharacterized protein</fullName>
    </submittedName>
</protein>
<dbReference type="AlphaFoldDB" id="A0A835Y441"/>
<dbReference type="Proteomes" id="UP000612055">
    <property type="component" value="Unassembled WGS sequence"/>
</dbReference>